<feature type="region of interest" description="Disordered" evidence="1">
    <location>
        <begin position="287"/>
        <end position="384"/>
    </location>
</feature>
<feature type="compositionally biased region" description="Basic and acidic residues" evidence="1">
    <location>
        <begin position="404"/>
        <end position="420"/>
    </location>
</feature>
<evidence type="ECO:0000256" key="1">
    <source>
        <dbReference type="SAM" id="MobiDB-lite"/>
    </source>
</evidence>
<dbReference type="AlphaFoldDB" id="A0A0F4G642"/>
<dbReference type="Proteomes" id="UP000033647">
    <property type="component" value="Unassembled WGS sequence"/>
</dbReference>
<name>A0A0F4G642_9PEZI</name>
<feature type="compositionally biased region" description="Basic and acidic residues" evidence="1">
    <location>
        <begin position="349"/>
        <end position="358"/>
    </location>
</feature>
<dbReference type="Pfam" id="PF14479">
    <property type="entry name" value="HeLo"/>
    <property type="match status" value="1"/>
</dbReference>
<dbReference type="InterPro" id="IPR029498">
    <property type="entry name" value="HeLo_dom"/>
</dbReference>
<evidence type="ECO:0000313" key="4">
    <source>
        <dbReference type="Proteomes" id="UP000033647"/>
    </source>
</evidence>
<sequence>MLNDKASADHSEHVENPEHEAMLNGALVLASLFSSCVEAFGLIQPSHKWEKEEQLLLTRLGLQQARLLIWGSVVGVSSPPATVTDRAVPKHPSLAYPDLKEPTFFDARDPRLDEPGTRSVIEETLSAIVDRLSHISREEMMAHYGLKPPKRFAPRDQAFDMTRLESFREKYELLREVAETRAQINTRRANSIIRQPWTIADTTKFRSFIKLTQEKVDFLIELMGVKQRVDLGCRMDIRVFGWHIAPDRTRTSQDISKLRLLQEICKEDYPEYLEATQQALDNISREGRESNAAAVKQQQAALAPPASNNGGSAAHGHEKKKRPGFLKMFKSFGKTRGTQSRPVSPTADQMHEPERSRSDAGPVVPGDESLSRVRSKSVGDEADMAENLRLQLEKLVTSTSIRTSSDERPVVPAVSRHDQYHGISRVPTKNLHQGDY</sequence>
<feature type="region of interest" description="Disordered" evidence="1">
    <location>
        <begin position="397"/>
        <end position="436"/>
    </location>
</feature>
<reference evidence="3 4" key="1">
    <citation type="submission" date="2015-03" db="EMBL/GenBank/DDBJ databases">
        <title>RNA-seq based gene annotation and comparative genomics of four Zymoseptoria species reveal species-specific pathogenicity related genes and transposable element activity.</title>
        <authorList>
            <person name="Grandaubert J."/>
            <person name="Bhattacharyya A."/>
            <person name="Stukenbrock E.H."/>
        </authorList>
    </citation>
    <scope>NUCLEOTIDE SEQUENCE [LARGE SCALE GENOMIC DNA]</scope>
    <source>
        <strain evidence="3 4">Zb18110</strain>
    </source>
</reference>
<dbReference type="EMBL" id="LAFY01005779">
    <property type="protein sequence ID" value="KJX92813.1"/>
    <property type="molecule type" value="Genomic_DNA"/>
</dbReference>
<accession>A0A0F4G642</accession>
<proteinExistence type="predicted"/>
<gene>
    <name evidence="3" type="ORF">TI39_contig5824g00006</name>
</gene>
<feature type="domain" description="Prion-inhibition and propagation HeLo" evidence="2">
    <location>
        <begin position="25"/>
        <end position="261"/>
    </location>
</feature>
<feature type="compositionally biased region" description="Low complexity" evidence="1">
    <location>
        <begin position="292"/>
        <end position="306"/>
    </location>
</feature>
<keyword evidence="4" id="KW-1185">Reference proteome</keyword>
<evidence type="ECO:0000259" key="2">
    <source>
        <dbReference type="Pfam" id="PF14479"/>
    </source>
</evidence>
<feature type="compositionally biased region" description="Polar residues" evidence="1">
    <location>
        <begin position="336"/>
        <end position="347"/>
    </location>
</feature>
<dbReference type="OrthoDB" id="20872at2759"/>
<organism evidence="3 4">
    <name type="scientific">Zymoseptoria brevis</name>
    <dbReference type="NCBI Taxonomy" id="1047168"/>
    <lineage>
        <taxon>Eukaryota</taxon>
        <taxon>Fungi</taxon>
        <taxon>Dikarya</taxon>
        <taxon>Ascomycota</taxon>
        <taxon>Pezizomycotina</taxon>
        <taxon>Dothideomycetes</taxon>
        <taxon>Dothideomycetidae</taxon>
        <taxon>Mycosphaerellales</taxon>
        <taxon>Mycosphaerellaceae</taxon>
        <taxon>Zymoseptoria</taxon>
    </lineage>
</organism>
<evidence type="ECO:0000313" key="3">
    <source>
        <dbReference type="EMBL" id="KJX92813.1"/>
    </source>
</evidence>
<dbReference type="InterPro" id="IPR038305">
    <property type="entry name" value="HeLo_sf"/>
</dbReference>
<comment type="caution">
    <text evidence="3">The sequence shown here is derived from an EMBL/GenBank/DDBJ whole genome shotgun (WGS) entry which is preliminary data.</text>
</comment>
<protein>
    <recommendedName>
        <fullName evidence="2">Prion-inhibition and propagation HeLo domain-containing protein</fullName>
    </recommendedName>
</protein>
<dbReference type="Gene3D" id="1.20.120.1020">
    <property type="entry name" value="Prion-inhibition and propagation, HeLo domain"/>
    <property type="match status" value="1"/>
</dbReference>